<dbReference type="RefSeq" id="WP_368624554.1">
    <property type="nucleotide sequence ID" value="NZ_JAYMRW010000010.1"/>
</dbReference>
<protein>
    <recommendedName>
        <fullName evidence="3">XRE family transcriptional regulator</fullName>
    </recommendedName>
</protein>
<evidence type="ECO:0000313" key="2">
    <source>
        <dbReference type="Proteomes" id="UP001390669"/>
    </source>
</evidence>
<keyword evidence="2" id="KW-1185">Reference proteome</keyword>
<accession>A0ABU9SGT9</accession>
<reference evidence="1 2" key="1">
    <citation type="submission" date="2024-01" db="EMBL/GenBank/DDBJ databases">
        <title>The diversity of rhizobia nodulating Mimosa spp. in eleven states of Brazil covering several biomes is determined by host plant, location, and edaphic factors.</title>
        <authorList>
            <person name="Rouws L."/>
            <person name="Barauna A."/>
            <person name="Beukes C."/>
            <person name="De Faria S.M."/>
            <person name="Gross E."/>
            <person name="Dos Reis Junior F.B."/>
            <person name="Simon M."/>
            <person name="Maluk M."/>
            <person name="Odee D.W."/>
            <person name="Kenicer G."/>
            <person name="Young J.P.W."/>
            <person name="Reis V.M."/>
            <person name="Zilli J."/>
            <person name="James E.K."/>
        </authorList>
    </citation>
    <scope>NUCLEOTIDE SEQUENCE [LARGE SCALE GENOMIC DNA]</scope>
    <source>
        <strain evidence="1 2">JPY164</strain>
    </source>
</reference>
<dbReference type="Proteomes" id="UP001390669">
    <property type="component" value="Unassembled WGS sequence"/>
</dbReference>
<name>A0ABU9SGT9_9BURK</name>
<sequence length="72" mass="7796">MNSHLPITKLDAIGGLPRGLTVTLVADLADINIYTRASNNPRATQVLIAVGLVVAALKITDTPYRTYFEDEI</sequence>
<dbReference type="EMBL" id="JAYMRW010000010">
    <property type="protein sequence ID" value="MEM5450559.1"/>
    <property type="molecule type" value="Genomic_DNA"/>
</dbReference>
<evidence type="ECO:0000313" key="1">
    <source>
        <dbReference type="EMBL" id="MEM5450559.1"/>
    </source>
</evidence>
<evidence type="ECO:0008006" key="3">
    <source>
        <dbReference type="Google" id="ProtNLM"/>
    </source>
</evidence>
<comment type="caution">
    <text evidence="1">The sequence shown here is derived from an EMBL/GenBank/DDBJ whole genome shotgun (WGS) entry which is preliminary data.</text>
</comment>
<proteinExistence type="predicted"/>
<gene>
    <name evidence="1" type="ORF">VSR33_24060</name>
</gene>
<organism evidence="1 2">
    <name type="scientific">Paraburkholderia guartelaensis</name>
    <dbReference type="NCBI Taxonomy" id="2546446"/>
    <lineage>
        <taxon>Bacteria</taxon>
        <taxon>Pseudomonadati</taxon>
        <taxon>Pseudomonadota</taxon>
        <taxon>Betaproteobacteria</taxon>
        <taxon>Burkholderiales</taxon>
        <taxon>Burkholderiaceae</taxon>
        <taxon>Paraburkholderia</taxon>
    </lineage>
</organism>